<reference evidence="1 2" key="1">
    <citation type="journal article" date="2023" name="Microbiol. Resour. Announc.">
        <title>Complete Genome Sequence of Imperialibacter roseus strain P4T.</title>
        <authorList>
            <person name="Tizabi D.R."/>
            <person name="Bachvaroff T."/>
            <person name="Hill R.T."/>
        </authorList>
    </citation>
    <scope>NUCLEOTIDE SEQUENCE [LARGE SCALE GENOMIC DNA]</scope>
    <source>
        <strain evidence="1 2">P4T</strain>
    </source>
</reference>
<protein>
    <recommendedName>
        <fullName evidence="3">Peptidase M10 metallopeptidase domain-containing protein</fullName>
    </recommendedName>
</protein>
<dbReference type="Proteomes" id="UP001302349">
    <property type="component" value="Chromosome"/>
</dbReference>
<keyword evidence="2" id="KW-1185">Reference proteome</keyword>
<evidence type="ECO:0000313" key="1">
    <source>
        <dbReference type="EMBL" id="WOK09095.1"/>
    </source>
</evidence>
<dbReference type="EMBL" id="CP136051">
    <property type="protein sequence ID" value="WOK09095.1"/>
    <property type="molecule type" value="Genomic_DNA"/>
</dbReference>
<evidence type="ECO:0008006" key="3">
    <source>
        <dbReference type="Google" id="ProtNLM"/>
    </source>
</evidence>
<gene>
    <name evidence="1" type="ORF">RT717_10660</name>
</gene>
<dbReference type="RefSeq" id="WP_317491718.1">
    <property type="nucleotide sequence ID" value="NZ_CP136051.1"/>
</dbReference>
<proteinExistence type="predicted"/>
<dbReference type="InterPro" id="IPR024079">
    <property type="entry name" value="MetalloPept_cat_dom_sf"/>
</dbReference>
<dbReference type="SUPFAM" id="SSF55486">
    <property type="entry name" value="Metalloproteases ('zincins'), catalytic domain"/>
    <property type="match status" value="1"/>
</dbReference>
<dbReference type="Gene3D" id="3.40.390.10">
    <property type="entry name" value="Collagenase (Catalytic Domain)"/>
    <property type="match status" value="1"/>
</dbReference>
<accession>A0ABZ0IXL2</accession>
<sequence>MRKLITALLTVVLFIWSCEPNENVPQTVEFNPTLKDKLTRVDPSSVENRNGRTAGIEQWIASVNETIASQGLAIQKMEFLGAEQAGNTVFFANTGNKQLSSDFVPNDPRNGTGIDVPYVIDGTELGTSSGMSEFETYSATVAAMETWGNVTCSSGLEIPNLGVASFDIGYVQYLLGFGGIAGYFPGTVVHGGILPGAFFDAVSPGGASSILGVTFTFVWLDDLDADGKSDVAIKEIYINDVFNWQDAPDDVLGNGIYDLETVILHEAGHALSQAHFGKAFASGNGKLHFAPAALMNAGYSVARRNISGTDNAGHCSNWSNWPNN</sequence>
<organism evidence="1 2">
    <name type="scientific">Imperialibacter roseus</name>
    <dbReference type="NCBI Taxonomy" id="1324217"/>
    <lineage>
        <taxon>Bacteria</taxon>
        <taxon>Pseudomonadati</taxon>
        <taxon>Bacteroidota</taxon>
        <taxon>Cytophagia</taxon>
        <taxon>Cytophagales</taxon>
        <taxon>Flammeovirgaceae</taxon>
        <taxon>Imperialibacter</taxon>
    </lineage>
</organism>
<name>A0ABZ0IXL2_9BACT</name>
<evidence type="ECO:0000313" key="2">
    <source>
        <dbReference type="Proteomes" id="UP001302349"/>
    </source>
</evidence>